<dbReference type="OrthoDB" id="774557at2759"/>
<sequence length="144" mass="15719">MAVPVIPQQSIVKPQELSHTSIPVPTIDESSGLSQNKQSQAKKRKRRASTTTGNSNISSTKKKSPDAPNVVMPSQDVMIVGEPSLMGGDLGEDDERMITRLVNTQYDGSNGLDDEEYRGSPIETTHMSSWNSDRKTAQDDKGMD</sequence>
<dbReference type="Proteomes" id="UP000009022">
    <property type="component" value="Unassembled WGS sequence"/>
</dbReference>
<proteinExistence type="inferred from homology"/>
<feature type="region of interest" description="Disordered" evidence="2">
    <location>
        <begin position="1"/>
        <end position="91"/>
    </location>
</feature>
<accession>B3SBX3</accession>
<dbReference type="GeneID" id="6758945"/>
<dbReference type="PhylomeDB" id="B3SBX3"/>
<evidence type="ECO:0000313" key="5">
    <source>
        <dbReference type="Proteomes" id="UP000009022"/>
    </source>
</evidence>
<dbReference type="Pfam" id="PF17916">
    <property type="entry name" value="LID"/>
    <property type="match status" value="1"/>
</dbReference>
<feature type="compositionally biased region" description="Polar residues" evidence="2">
    <location>
        <begin position="122"/>
        <end position="131"/>
    </location>
</feature>
<gene>
    <name evidence="4" type="ORF">TRIADDRAFT_61768</name>
</gene>
<dbReference type="GO" id="GO:0030274">
    <property type="term" value="F:LIM domain binding"/>
    <property type="evidence" value="ECO:0007669"/>
    <property type="project" value="UniProtKB-UniRule"/>
</dbReference>
<evidence type="ECO:0000259" key="3">
    <source>
        <dbReference type="PROSITE" id="PS51957"/>
    </source>
</evidence>
<feature type="compositionally biased region" description="Low complexity" evidence="2">
    <location>
        <begin position="49"/>
        <end position="59"/>
    </location>
</feature>
<evidence type="ECO:0000256" key="2">
    <source>
        <dbReference type="SAM" id="MobiDB-lite"/>
    </source>
</evidence>
<dbReference type="KEGG" id="tad:TRIADDRAFT_61768"/>
<dbReference type="RefSeq" id="XP_002117773.1">
    <property type="nucleotide sequence ID" value="XM_002117737.1"/>
</dbReference>
<dbReference type="Gene3D" id="2.10.110.10">
    <property type="entry name" value="Cysteine Rich Protein"/>
    <property type="match status" value="1"/>
</dbReference>
<name>B3SBX3_TRIAD</name>
<feature type="domain" description="LIM interaction" evidence="3">
    <location>
        <begin position="76"/>
        <end position="115"/>
    </location>
</feature>
<dbReference type="PROSITE" id="PS51957">
    <property type="entry name" value="LID"/>
    <property type="match status" value="1"/>
</dbReference>
<comment type="similarity">
    <text evidence="1">Belongs to the LDB family.</text>
</comment>
<feature type="compositionally biased region" description="Basic and acidic residues" evidence="2">
    <location>
        <begin position="132"/>
        <end position="144"/>
    </location>
</feature>
<dbReference type="InterPro" id="IPR041363">
    <property type="entry name" value="LID"/>
</dbReference>
<protein>
    <recommendedName>
        <fullName evidence="3">LIM interaction domain-containing protein</fullName>
    </recommendedName>
</protein>
<dbReference type="eggNOG" id="KOG2181">
    <property type="taxonomic scope" value="Eukaryota"/>
</dbReference>
<dbReference type="HOGENOM" id="CLU_1798920_0_0_1"/>
<evidence type="ECO:0000313" key="4">
    <source>
        <dbReference type="EMBL" id="EDV19749.1"/>
    </source>
</evidence>
<dbReference type="EMBL" id="DS985267">
    <property type="protein sequence ID" value="EDV19749.1"/>
    <property type="molecule type" value="Genomic_DNA"/>
</dbReference>
<evidence type="ECO:0000256" key="1">
    <source>
        <dbReference type="PROSITE-ProRule" id="PRU01302"/>
    </source>
</evidence>
<organism evidence="4 5">
    <name type="scientific">Trichoplax adhaerens</name>
    <name type="common">Trichoplax reptans</name>
    <dbReference type="NCBI Taxonomy" id="10228"/>
    <lineage>
        <taxon>Eukaryota</taxon>
        <taxon>Metazoa</taxon>
        <taxon>Placozoa</taxon>
        <taxon>Uniplacotomia</taxon>
        <taxon>Trichoplacea</taxon>
        <taxon>Trichoplacidae</taxon>
        <taxon>Trichoplax</taxon>
    </lineage>
</organism>
<feature type="region of interest" description="Disordered" evidence="2">
    <location>
        <begin position="104"/>
        <end position="144"/>
    </location>
</feature>
<dbReference type="STRING" id="10228.B3SBX3"/>
<feature type="compositionally biased region" description="Polar residues" evidence="2">
    <location>
        <begin position="7"/>
        <end position="33"/>
    </location>
</feature>
<keyword evidence="5" id="KW-1185">Reference proteome</keyword>
<dbReference type="CTD" id="6758945"/>
<dbReference type="InParanoid" id="B3SBX3"/>
<reference evidence="4 5" key="1">
    <citation type="journal article" date="2008" name="Nature">
        <title>The Trichoplax genome and the nature of placozoans.</title>
        <authorList>
            <person name="Srivastava M."/>
            <person name="Begovic E."/>
            <person name="Chapman J."/>
            <person name="Putnam N.H."/>
            <person name="Hellsten U."/>
            <person name="Kawashima T."/>
            <person name="Kuo A."/>
            <person name="Mitros T."/>
            <person name="Salamov A."/>
            <person name="Carpenter M.L."/>
            <person name="Signorovitch A.Y."/>
            <person name="Moreno M.A."/>
            <person name="Kamm K."/>
            <person name="Grimwood J."/>
            <person name="Schmutz J."/>
            <person name="Shapiro H."/>
            <person name="Grigoriev I.V."/>
            <person name="Buss L.W."/>
            <person name="Schierwater B."/>
            <person name="Dellaporta S.L."/>
            <person name="Rokhsar D.S."/>
        </authorList>
    </citation>
    <scope>NUCLEOTIDE SEQUENCE [LARGE SCALE GENOMIC DNA]</scope>
    <source>
        <strain evidence="4 5">Grell-BS-1999</strain>
    </source>
</reference>
<dbReference type="AlphaFoldDB" id="B3SBX3"/>